<feature type="domain" description="Response regulatory" evidence="5">
    <location>
        <begin position="7"/>
        <end position="126"/>
    </location>
</feature>
<gene>
    <name evidence="6" type="ORF">ISN74_10130</name>
</gene>
<proteinExistence type="predicted"/>
<evidence type="ECO:0000256" key="2">
    <source>
        <dbReference type="ARBA" id="ARBA00023125"/>
    </source>
</evidence>
<keyword evidence="1 3" id="KW-0597">Phosphoprotein</keyword>
<dbReference type="CDD" id="cd06170">
    <property type="entry name" value="LuxR_C_like"/>
    <property type="match status" value="1"/>
</dbReference>
<reference evidence="6 7" key="1">
    <citation type="submission" date="2020-10" db="EMBL/GenBank/DDBJ databases">
        <title>Phylogeny of dyella-like bacteria.</title>
        <authorList>
            <person name="Fu J."/>
        </authorList>
    </citation>
    <scope>NUCLEOTIDE SEQUENCE [LARGE SCALE GENOMIC DNA]</scope>
    <source>
        <strain evidence="6 7">DHOB09</strain>
    </source>
</reference>
<dbReference type="PROSITE" id="PS50110">
    <property type="entry name" value="RESPONSE_REGULATORY"/>
    <property type="match status" value="1"/>
</dbReference>
<dbReference type="InterPro" id="IPR000792">
    <property type="entry name" value="Tscrpt_reg_LuxR_C"/>
</dbReference>
<evidence type="ECO:0000259" key="4">
    <source>
        <dbReference type="PROSITE" id="PS50043"/>
    </source>
</evidence>
<dbReference type="PRINTS" id="PR00038">
    <property type="entry name" value="HTHLUXR"/>
</dbReference>
<dbReference type="Gene3D" id="3.40.50.2300">
    <property type="match status" value="1"/>
</dbReference>
<feature type="modified residue" description="4-aspartylphosphate" evidence="3">
    <location>
        <position position="58"/>
    </location>
</feature>
<dbReference type="InterPro" id="IPR058245">
    <property type="entry name" value="NreC/VraR/RcsB-like_REC"/>
</dbReference>
<evidence type="ECO:0000256" key="3">
    <source>
        <dbReference type="PROSITE-ProRule" id="PRU00169"/>
    </source>
</evidence>
<dbReference type="CDD" id="cd17535">
    <property type="entry name" value="REC_NarL-like"/>
    <property type="match status" value="1"/>
</dbReference>
<dbReference type="Pfam" id="PF00072">
    <property type="entry name" value="Response_reg"/>
    <property type="match status" value="1"/>
</dbReference>
<protein>
    <submittedName>
        <fullName evidence="6">Response regulator transcription factor</fullName>
    </submittedName>
</protein>
<dbReference type="SUPFAM" id="SSF52172">
    <property type="entry name" value="CheY-like"/>
    <property type="match status" value="1"/>
</dbReference>
<dbReference type="EMBL" id="CP064030">
    <property type="protein sequence ID" value="QRN55643.1"/>
    <property type="molecule type" value="Genomic_DNA"/>
</dbReference>
<dbReference type="SMART" id="SM00421">
    <property type="entry name" value="HTH_LUXR"/>
    <property type="match status" value="1"/>
</dbReference>
<name>A0ABX7GYR4_9GAMM</name>
<evidence type="ECO:0000259" key="5">
    <source>
        <dbReference type="PROSITE" id="PS50110"/>
    </source>
</evidence>
<dbReference type="SUPFAM" id="SSF46894">
    <property type="entry name" value="C-terminal effector domain of the bipartite response regulators"/>
    <property type="match status" value="1"/>
</dbReference>
<dbReference type="InterPro" id="IPR016032">
    <property type="entry name" value="Sig_transdc_resp-reg_C-effctor"/>
</dbReference>
<evidence type="ECO:0000313" key="7">
    <source>
        <dbReference type="Proteomes" id="UP000663181"/>
    </source>
</evidence>
<dbReference type="PROSITE" id="PS50043">
    <property type="entry name" value="HTH_LUXR_2"/>
    <property type="match status" value="1"/>
</dbReference>
<evidence type="ECO:0000313" key="6">
    <source>
        <dbReference type="EMBL" id="QRN55643.1"/>
    </source>
</evidence>
<dbReference type="Gene3D" id="1.10.10.10">
    <property type="entry name" value="Winged helix-like DNA-binding domain superfamily/Winged helix DNA-binding domain"/>
    <property type="match status" value="1"/>
</dbReference>
<dbReference type="InterPro" id="IPR001789">
    <property type="entry name" value="Sig_transdc_resp-reg_receiver"/>
</dbReference>
<evidence type="ECO:0000256" key="1">
    <source>
        <dbReference type="ARBA" id="ARBA00022553"/>
    </source>
</evidence>
<keyword evidence="2" id="KW-0238">DNA-binding</keyword>
<dbReference type="PANTHER" id="PTHR43214">
    <property type="entry name" value="TWO-COMPONENT RESPONSE REGULATOR"/>
    <property type="match status" value="1"/>
</dbReference>
<dbReference type="Pfam" id="PF00196">
    <property type="entry name" value="GerE"/>
    <property type="match status" value="1"/>
</dbReference>
<accession>A0ABX7GYR4</accession>
<dbReference type="PANTHER" id="PTHR43214:SF17">
    <property type="entry name" value="TRANSCRIPTIONAL REGULATORY PROTEIN RCSB"/>
    <property type="match status" value="1"/>
</dbReference>
<organism evidence="6 7">
    <name type="scientific">Dyella caseinilytica</name>
    <dbReference type="NCBI Taxonomy" id="1849581"/>
    <lineage>
        <taxon>Bacteria</taxon>
        <taxon>Pseudomonadati</taxon>
        <taxon>Pseudomonadota</taxon>
        <taxon>Gammaproteobacteria</taxon>
        <taxon>Lysobacterales</taxon>
        <taxon>Rhodanobacteraceae</taxon>
        <taxon>Dyella</taxon>
    </lineage>
</organism>
<dbReference type="PROSITE" id="PS51257">
    <property type="entry name" value="PROKAR_LIPOPROTEIN"/>
    <property type="match status" value="1"/>
</dbReference>
<dbReference type="InterPro" id="IPR039420">
    <property type="entry name" value="WalR-like"/>
</dbReference>
<sequence>MDTKRIRIVIADDHPIILLGIQACIEEIFSYQIVGTAQNPDELIHVLNTTLCDVVVTDYVMPGSHVGDGLELIDVLKRDYPSIGIVMVTAIDKPAIIGAMMARGVENIISKTDDLSHVVPAIQSVLVKRRYLSPSIERMPREHSTSNTTKLSPREREVIALYLKGKTITEIAATLNIRKQTASGQKSSAMSKLGFMSDADLFQHAADLELWALGDDD</sequence>
<dbReference type="InterPro" id="IPR036388">
    <property type="entry name" value="WH-like_DNA-bd_sf"/>
</dbReference>
<dbReference type="SMART" id="SM00448">
    <property type="entry name" value="REC"/>
    <property type="match status" value="1"/>
</dbReference>
<keyword evidence="7" id="KW-1185">Reference proteome</keyword>
<dbReference type="Proteomes" id="UP000663181">
    <property type="component" value="Chromosome"/>
</dbReference>
<dbReference type="InterPro" id="IPR011006">
    <property type="entry name" value="CheY-like_superfamily"/>
</dbReference>
<dbReference type="RefSeq" id="WP_188799209.1">
    <property type="nucleotide sequence ID" value="NZ_BMIZ01000001.1"/>
</dbReference>
<feature type="domain" description="HTH luxR-type" evidence="4">
    <location>
        <begin position="144"/>
        <end position="209"/>
    </location>
</feature>